<proteinExistence type="predicted"/>
<comment type="caution">
    <text evidence="2">The sequence shown here is derived from an EMBL/GenBank/DDBJ whole genome shotgun (WGS) entry which is preliminary data.</text>
</comment>
<feature type="region of interest" description="Disordered" evidence="1">
    <location>
        <begin position="1"/>
        <end position="62"/>
    </location>
</feature>
<reference evidence="2" key="1">
    <citation type="journal article" date="2023" name="G3 (Bethesda)">
        <title>Whole genome assemblies of Zophobas morio and Tenebrio molitor.</title>
        <authorList>
            <person name="Kaur S."/>
            <person name="Stinson S.A."/>
            <person name="diCenzo G.C."/>
        </authorList>
    </citation>
    <scope>NUCLEOTIDE SEQUENCE</scope>
    <source>
        <strain evidence="2">QUZm001</strain>
    </source>
</reference>
<protein>
    <submittedName>
        <fullName evidence="2">Uncharacterized protein</fullName>
    </submittedName>
</protein>
<feature type="compositionally biased region" description="Polar residues" evidence="1">
    <location>
        <begin position="33"/>
        <end position="48"/>
    </location>
</feature>
<evidence type="ECO:0000313" key="2">
    <source>
        <dbReference type="EMBL" id="KAJ3666850.1"/>
    </source>
</evidence>
<name>A0AA38J454_9CUCU</name>
<dbReference type="EMBL" id="JALNTZ010000001">
    <property type="protein sequence ID" value="KAJ3666850.1"/>
    <property type="molecule type" value="Genomic_DNA"/>
</dbReference>
<evidence type="ECO:0000313" key="3">
    <source>
        <dbReference type="Proteomes" id="UP001168821"/>
    </source>
</evidence>
<evidence type="ECO:0000256" key="1">
    <source>
        <dbReference type="SAM" id="MobiDB-lite"/>
    </source>
</evidence>
<dbReference type="AlphaFoldDB" id="A0AA38J454"/>
<gene>
    <name evidence="2" type="ORF">Zmor_002280</name>
</gene>
<dbReference type="Proteomes" id="UP001168821">
    <property type="component" value="Unassembled WGS sequence"/>
</dbReference>
<sequence>MSRGHPSVATSRSGMRRWCRPQPRGVDSLNDEIISQRSKVRSALTSTGMPRRGKPQLHTAPRSSEPYFFALFPPTERTDINSPSTIRASLISVPPSRDFIKTWNTPYCYYEQLADYYRQS</sequence>
<keyword evidence="3" id="KW-1185">Reference proteome</keyword>
<organism evidence="2 3">
    <name type="scientific">Zophobas morio</name>
    <dbReference type="NCBI Taxonomy" id="2755281"/>
    <lineage>
        <taxon>Eukaryota</taxon>
        <taxon>Metazoa</taxon>
        <taxon>Ecdysozoa</taxon>
        <taxon>Arthropoda</taxon>
        <taxon>Hexapoda</taxon>
        <taxon>Insecta</taxon>
        <taxon>Pterygota</taxon>
        <taxon>Neoptera</taxon>
        <taxon>Endopterygota</taxon>
        <taxon>Coleoptera</taxon>
        <taxon>Polyphaga</taxon>
        <taxon>Cucujiformia</taxon>
        <taxon>Tenebrionidae</taxon>
        <taxon>Zophobas</taxon>
    </lineage>
</organism>
<accession>A0AA38J454</accession>